<feature type="domain" description="Tyrosinase copper-binding" evidence="10">
    <location>
        <begin position="359"/>
        <end position="370"/>
    </location>
</feature>
<dbReference type="InterPro" id="IPR008922">
    <property type="entry name" value="Di-copper_centre_dom_sf"/>
</dbReference>
<evidence type="ECO:0000256" key="6">
    <source>
        <dbReference type="ARBA" id="ARBA00023157"/>
    </source>
</evidence>
<feature type="disulfide bond" evidence="8">
    <location>
        <begin position="112"/>
        <end position="181"/>
    </location>
</feature>
<dbReference type="PRINTS" id="PR00092">
    <property type="entry name" value="TYROSINASE"/>
</dbReference>
<evidence type="ECO:0000256" key="9">
    <source>
        <dbReference type="PIRSR" id="PIRSR000290-3"/>
    </source>
</evidence>
<dbReference type="Pfam" id="PF12142">
    <property type="entry name" value="PPO1_DWL"/>
    <property type="match status" value="1"/>
</dbReference>
<evidence type="ECO:0000256" key="3">
    <source>
        <dbReference type="ARBA" id="ARBA00022784"/>
    </source>
</evidence>
<feature type="binding site" evidence="7">
    <location>
        <position position="332"/>
    </location>
    <ligand>
        <name>Cu cation</name>
        <dbReference type="ChEBI" id="CHEBI:23378"/>
        <label>B</label>
    </ligand>
</feature>
<feature type="binding site" evidence="7">
    <location>
        <position position="366"/>
    </location>
    <ligand>
        <name>Cu cation</name>
        <dbReference type="ChEBI" id="CHEBI:23378"/>
        <label>B</label>
    </ligand>
</feature>
<feature type="binding site" evidence="7">
    <location>
        <position position="210"/>
    </location>
    <ligand>
        <name>Cu cation</name>
        <dbReference type="ChEBI" id="CHEBI:23378"/>
        <label>A</label>
    </ligand>
</feature>
<evidence type="ECO:0000256" key="2">
    <source>
        <dbReference type="ARBA" id="ARBA00022723"/>
    </source>
</evidence>
<comment type="caution">
    <text evidence="11">The sequence shown here is derived from an EMBL/GenBank/DDBJ whole genome shotgun (WGS) entry which is preliminary data.</text>
</comment>
<evidence type="ECO:0000256" key="4">
    <source>
        <dbReference type="ARBA" id="ARBA00023002"/>
    </source>
</evidence>
<dbReference type="Pfam" id="PF12143">
    <property type="entry name" value="PPO1_KFDV"/>
    <property type="match status" value="1"/>
</dbReference>
<evidence type="ECO:0000313" key="12">
    <source>
        <dbReference type="Proteomes" id="UP001443914"/>
    </source>
</evidence>
<dbReference type="SUPFAM" id="SSF48056">
    <property type="entry name" value="Di-copper centre-containing domain"/>
    <property type="match status" value="1"/>
</dbReference>
<dbReference type="InterPro" id="IPR022740">
    <property type="entry name" value="Polyphenol_oxidase_C"/>
</dbReference>
<name>A0AAW1MSU4_SAPOF</name>
<comment type="cofactor">
    <cofactor evidence="7">
        <name>Cu(2+)</name>
        <dbReference type="ChEBI" id="CHEBI:29036"/>
    </cofactor>
    <text evidence="7">Binds 2 copper ions per subunit.</text>
</comment>
<dbReference type="InterPro" id="IPR002227">
    <property type="entry name" value="Tyrosinase_Cu-bd"/>
</dbReference>
<keyword evidence="5 7" id="KW-0186">Copper</keyword>
<dbReference type="PROSITE" id="PS00498">
    <property type="entry name" value="TYROSINASE_2"/>
    <property type="match status" value="1"/>
</dbReference>
<feature type="binding site" evidence="7">
    <location>
        <position position="201"/>
    </location>
    <ligand>
        <name>Cu cation</name>
        <dbReference type="ChEBI" id="CHEBI:23378"/>
        <label>A</label>
    </ligand>
</feature>
<evidence type="ECO:0000256" key="7">
    <source>
        <dbReference type="PIRSR" id="PIRSR000290-1"/>
    </source>
</evidence>
<dbReference type="PIRSF" id="PIRSF000290">
    <property type="entry name" value="PPO_plant"/>
    <property type="match status" value="1"/>
</dbReference>
<gene>
    <name evidence="11" type="ORF">RND81_02G211600</name>
</gene>
<comment type="similarity">
    <text evidence="1">Belongs to the tyrosinase family.</text>
</comment>
<proteinExistence type="inferred from homology"/>
<evidence type="ECO:0000259" key="10">
    <source>
        <dbReference type="PROSITE" id="PS00498"/>
    </source>
</evidence>
<evidence type="ECO:0000256" key="1">
    <source>
        <dbReference type="ARBA" id="ARBA00009928"/>
    </source>
</evidence>
<keyword evidence="6 8" id="KW-1015">Disulfide bond</keyword>
<dbReference type="GO" id="GO:0004097">
    <property type="term" value="F:catechol oxidase activity"/>
    <property type="evidence" value="ECO:0007669"/>
    <property type="project" value="InterPro"/>
</dbReference>
<reference evidence="11" key="1">
    <citation type="submission" date="2024-03" db="EMBL/GenBank/DDBJ databases">
        <title>WGS assembly of Saponaria officinalis var. Norfolk2.</title>
        <authorList>
            <person name="Jenkins J."/>
            <person name="Shu S."/>
            <person name="Grimwood J."/>
            <person name="Barry K."/>
            <person name="Goodstein D."/>
            <person name="Schmutz J."/>
            <person name="Leebens-Mack J."/>
            <person name="Osbourn A."/>
        </authorList>
    </citation>
    <scope>NUCLEOTIDE SEQUENCE [LARGE SCALE GENOMIC DNA]</scope>
    <source>
        <strain evidence="11">JIC</strain>
    </source>
</reference>
<dbReference type="InterPro" id="IPR022739">
    <property type="entry name" value="Polyphenol_oxidase_cen"/>
</dbReference>
<sequence>MSFLFPSTINNVIVPSKPHHSTCSGQTSKKSIISCKLSNNNNNNNENPNTTQKYHTPPMLDRRNMLIGLGGLYGSSITQPITPPANAEPMAPDVTGCTLTNSIDDESIGDNCCPPKINPVKIKDFKFEDYPSPILKIRRPAHLLSNNPAYVHDYKRAIEIMKTGLPPEDPRNFYQQANIHCAYCDDAYPQLNHPDKFLEVHKSWLFAPFHRWYLFFYERILGKLINKPEFALPFWNWDHPDGMRIPEMFKDIDSPLYDPNRNVNHLSSVVNFNYRGRDNRPIIPDDQLIQDNLEIMRKQMAARPFQFFGEKYKLGDDIDRRYGAGSLEISPHNVVHNWTGSDTVSGGQDMCAFWSAARDPIFYSHHLNVDRMWHVWRTELPGRYRVDIRDPDYLNAWFVFYDENANPVRVHIRDSFDVEKLGYTYEKVDLPWMHIKPLPRPRITKTPLTGSLTEPTTFPKALDSVIKTRVNRPGKKRSMQEKEEQEEVLVVEFEIKLTDEFVKFDVYVNDMSNDEDDENNVKVVRPELAGSYTSLVHKGKHMVGKDGKMVMVRKSSLKLGLNTLLEELGDEDNEIVEVSLVPRTGTQGIEITDVKIVYVSD</sequence>
<dbReference type="Pfam" id="PF00264">
    <property type="entry name" value="Tyrosinase"/>
    <property type="match status" value="1"/>
</dbReference>
<dbReference type="EMBL" id="JBDFQZ010000002">
    <property type="protein sequence ID" value="KAK9750661.1"/>
    <property type="molecule type" value="Genomic_DNA"/>
</dbReference>
<keyword evidence="3" id="KW-0883">Thioether bond</keyword>
<protein>
    <recommendedName>
        <fullName evidence="10">Tyrosinase copper-binding domain-containing protein</fullName>
    </recommendedName>
</protein>
<dbReference type="InterPro" id="IPR016213">
    <property type="entry name" value="Polyphenol_oxidase"/>
</dbReference>
<dbReference type="AlphaFoldDB" id="A0AAW1MSU4"/>
<feature type="disulfide bond" evidence="8">
    <location>
        <begin position="97"/>
        <end position="113"/>
    </location>
</feature>
<feature type="binding site" evidence="7">
    <location>
        <position position="336"/>
    </location>
    <ligand>
        <name>Cu cation</name>
        <dbReference type="ChEBI" id="CHEBI:23378"/>
        <label>B</label>
    </ligand>
</feature>
<keyword evidence="4" id="KW-0560">Oxidoreductase</keyword>
<dbReference type="PANTHER" id="PTHR11474">
    <property type="entry name" value="TYROSINASE FAMILY MEMBER"/>
    <property type="match status" value="1"/>
</dbReference>
<feature type="cross-link" description="2'-(S-cysteinyl)-histidine (Cys-His)" evidence="9">
    <location>
        <begin position="184"/>
        <end position="201"/>
    </location>
</feature>
<keyword evidence="12" id="KW-1185">Reference proteome</keyword>
<dbReference type="InterPro" id="IPR050316">
    <property type="entry name" value="Tyrosinase/Hemocyanin"/>
</dbReference>
<accession>A0AAW1MSU4</accession>
<evidence type="ECO:0000313" key="11">
    <source>
        <dbReference type="EMBL" id="KAK9750661.1"/>
    </source>
</evidence>
<feature type="binding site" evidence="7">
    <location>
        <position position="180"/>
    </location>
    <ligand>
        <name>Cu cation</name>
        <dbReference type="ChEBI" id="CHEBI:23378"/>
        <label>A</label>
    </ligand>
</feature>
<evidence type="ECO:0000256" key="8">
    <source>
        <dbReference type="PIRSR" id="PIRSR000290-2"/>
    </source>
</evidence>
<organism evidence="11 12">
    <name type="scientific">Saponaria officinalis</name>
    <name type="common">Common soapwort</name>
    <name type="synonym">Lychnis saponaria</name>
    <dbReference type="NCBI Taxonomy" id="3572"/>
    <lineage>
        <taxon>Eukaryota</taxon>
        <taxon>Viridiplantae</taxon>
        <taxon>Streptophyta</taxon>
        <taxon>Embryophyta</taxon>
        <taxon>Tracheophyta</taxon>
        <taxon>Spermatophyta</taxon>
        <taxon>Magnoliopsida</taxon>
        <taxon>eudicotyledons</taxon>
        <taxon>Gunneridae</taxon>
        <taxon>Pentapetalae</taxon>
        <taxon>Caryophyllales</taxon>
        <taxon>Caryophyllaceae</taxon>
        <taxon>Caryophylleae</taxon>
        <taxon>Saponaria</taxon>
    </lineage>
</organism>
<dbReference type="Gene3D" id="1.10.1280.10">
    <property type="entry name" value="Di-copper center containing domain from catechol oxidase"/>
    <property type="match status" value="1"/>
</dbReference>
<dbReference type="GO" id="GO:0046872">
    <property type="term" value="F:metal ion binding"/>
    <property type="evidence" value="ECO:0007669"/>
    <property type="project" value="UniProtKB-KW"/>
</dbReference>
<evidence type="ECO:0000256" key="5">
    <source>
        <dbReference type="ARBA" id="ARBA00023008"/>
    </source>
</evidence>
<dbReference type="PANTHER" id="PTHR11474:SF76">
    <property type="entry name" value="SHKT DOMAIN-CONTAINING PROTEIN"/>
    <property type="match status" value="1"/>
</dbReference>
<keyword evidence="2 7" id="KW-0479">Metal-binding</keyword>
<dbReference type="GO" id="GO:0046148">
    <property type="term" value="P:pigment biosynthetic process"/>
    <property type="evidence" value="ECO:0007669"/>
    <property type="project" value="InterPro"/>
</dbReference>
<dbReference type="Proteomes" id="UP001443914">
    <property type="component" value="Unassembled WGS sequence"/>
</dbReference>